<reference evidence="6 7" key="1">
    <citation type="submission" date="2014-08" db="EMBL/GenBank/DDBJ databases">
        <title>Complete genome sequence of Corynebacterium deserti GIMN1.010 (=DSM 45689), isolated from desert sand in western China.</title>
        <authorList>
            <person name="Ruckert C."/>
            <person name="Albersmeier A."/>
            <person name="Kalinowski J."/>
        </authorList>
    </citation>
    <scope>NUCLEOTIDE SEQUENCE [LARGE SCALE GENOMIC DNA]</scope>
    <source>
        <strain evidence="6 7">GIMN1.010</strain>
    </source>
</reference>
<sequence>MHSRLSRFLHPSIIGVVVVVLLAGCGSTADEADTNSTSTDNLAFPVSIEHEFGTTTIESAPERVVTLGVTDADIVLALGTVPVGNTGYNFFEYGLGPWTDDLVGDQALTLIDSDSTPDLEQVAALEPDLIIGISAGFDDVVYEQLSDIAPVVARPSGTAAYAVDREDATNIVATAMGQAEKGRELNEETNTLIAAAREENPSFLGKTGTVILPYQGKYGAYLPGDARGQFLESLGITVPESILSRDTGDSFFVDVPAESVADVDGDLLLVLSNDENLDITAENPLFETLKVVQNDAVIVATIEERGAITYNSVLSVPFALDHLVPRFAEALSYKVELE</sequence>
<evidence type="ECO:0000256" key="4">
    <source>
        <dbReference type="ARBA" id="ARBA00022729"/>
    </source>
</evidence>
<dbReference type="Proteomes" id="UP000068067">
    <property type="component" value="Chromosome"/>
</dbReference>
<dbReference type="PROSITE" id="PS51257">
    <property type="entry name" value="PROKAR_LIPOPROTEIN"/>
    <property type="match status" value="1"/>
</dbReference>
<dbReference type="Pfam" id="PF01497">
    <property type="entry name" value="Peripla_BP_2"/>
    <property type="match status" value="1"/>
</dbReference>
<name>A0A0M4CCS5_9CORY</name>
<accession>A0A0M4CCS5</accession>
<dbReference type="GO" id="GO:1901678">
    <property type="term" value="P:iron coordination entity transport"/>
    <property type="evidence" value="ECO:0007669"/>
    <property type="project" value="UniProtKB-ARBA"/>
</dbReference>
<dbReference type="PROSITE" id="PS50983">
    <property type="entry name" value="FE_B12_PBP"/>
    <property type="match status" value="1"/>
</dbReference>
<organism evidence="6 7">
    <name type="scientific">Corynebacterium deserti GIMN1.010</name>
    <dbReference type="NCBI Taxonomy" id="931089"/>
    <lineage>
        <taxon>Bacteria</taxon>
        <taxon>Bacillati</taxon>
        <taxon>Actinomycetota</taxon>
        <taxon>Actinomycetes</taxon>
        <taxon>Mycobacteriales</taxon>
        <taxon>Corynebacteriaceae</taxon>
        <taxon>Corynebacterium</taxon>
    </lineage>
</organism>
<evidence type="ECO:0000256" key="2">
    <source>
        <dbReference type="ARBA" id="ARBA00008814"/>
    </source>
</evidence>
<keyword evidence="4" id="KW-0732">Signal</keyword>
<gene>
    <name evidence="6" type="ORF">CDES_03315</name>
</gene>
<dbReference type="PATRIC" id="fig|931089.4.peg.671"/>
<evidence type="ECO:0000259" key="5">
    <source>
        <dbReference type="PROSITE" id="PS50983"/>
    </source>
</evidence>
<dbReference type="Gene3D" id="3.40.50.1980">
    <property type="entry name" value="Nitrogenase molybdenum iron protein domain"/>
    <property type="match status" value="2"/>
</dbReference>
<dbReference type="OrthoDB" id="1846031at2"/>
<keyword evidence="7" id="KW-1185">Reference proteome</keyword>
<dbReference type="InterPro" id="IPR002491">
    <property type="entry name" value="ABC_transptr_periplasmic_BD"/>
</dbReference>
<dbReference type="PANTHER" id="PTHR30532">
    <property type="entry name" value="IRON III DICITRATE-BINDING PERIPLASMIC PROTEIN"/>
    <property type="match status" value="1"/>
</dbReference>
<comment type="similarity">
    <text evidence="2">Belongs to the bacterial solute-binding protein 8 family.</text>
</comment>
<comment type="subcellular location">
    <subcellularLocation>
        <location evidence="1">Cell envelope</location>
    </subcellularLocation>
</comment>
<evidence type="ECO:0000313" key="7">
    <source>
        <dbReference type="Proteomes" id="UP000068067"/>
    </source>
</evidence>
<dbReference type="SUPFAM" id="SSF53807">
    <property type="entry name" value="Helical backbone' metal receptor"/>
    <property type="match status" value="1"/>
</dbReference>
<dbReference type="InterPro" id="IPR051313">
    <property type="entry name" value="Bact_iron-sidero_bind"/>
</dbReference>
<evidence type="ECO:0000256" key="3">
    <source>
        <dbReference type="ARBA" id="ARBA00022448"/>
    </source>
</evidence>
<dbReference type="KEGG" id="cdx:CDES_03315"/>
<keyword evidence="3" id="KW-0813">Transport</keyword>
<feature type="domain" description="Fe/B12 periplasmic-binding" evidence="5">
    <location>
        <begin position="63"/>
        <end position="331"/>
    </location>
</feature>
<dbReference type="AlphaFoldDB" id="A0A0M4CCS5"/>
<evidence type="ECO:0000256" key="1">
    <source>
        <dbReference type="ARBA" id="ARBA00004196"/>
    </source>
</evidence>
<evidence type="ECO:0000313" key="6">
    <source>
        <dbReference type="EMBL" id="ALC05116.1"/>
    </source>
</evidence>
<dbReference type="EMBL" id="CP009220">
    <property type="protein sequence ID" value="ALC05116.1"/>
    <property type="molecule type" value="Genomic_DNA"/>
</dbReference>
<dbReference type="GO" id="GO:0030288">
    <property type="term" value="C:outer membrane-bounded periplasmic space"/>
    <property type="evidence" value="ECO:0007669"/>
    <property type="project" value="TreeGrafter"/>
</dbReference>
<dbReference type="PANTHER" id="PTHR30532:SF24">
    <property type="entry name" value="FERRIC ENTEROBACTIN-BINDING PERIPLASMIC PROTEIN FEPB"/>
    <property type="match status" value="1"/>
</dbReference>
<dbReference type="RefSeq" id="WP_053544239.1">
    <property type="nucleotide sequence ID" value="NZ_CP009220.1"/>
</dbReference>
<proteinExistence type="inferred from homology"/>
<dbReference type="STRING" id="931089.CDES_03315"/>
<protein>
    <submittedName>
        <fullName evidence="6">ABC-type Fe3+-siderophores transport system, periplasmic component</fullName>
    </submittedName>
</protein>
<dbReference type="CDD" id="cd01146">
    <property type="entry name" value="FhuD"/>
    <property type="match status" value="1"/>
</dbReference>